<dbReference type="eggNOG" id="arCOG03906">
    <property type="taxonomic scope" value="Archaea"/>
</dbReference>
<dbReference type="STRING" id="456442.Mboo_1180"/>
<dbReference type="Proteomes" id="UP000002408">
    <property type="component" value="Chromosome"/>
</dbReference>
<evidence type="ECO:0000313" key="2">
    <source>
        <dbReference type="EMBL" id="ABS55698.1"/>
    </source>
</evidence>
<protein>
    <recommendedName>
        <fullName evidence="4">DUF3821 domain-containing protein</fullName>
    </recommendedName>
</protein>
<keyword evidence="1" id="KW-1133">Transmembrane helix</keyword>
<keyword evidence="1" id="KW-0812">Transmembrane</keyword>
<keyword evidence="3" id="KW-1185">Reference proteome</keyword>
<evidence type="ECO:0000256" key="1">
    <source>
        <dbReference type="SAM" id="Phobius"/>
    </source>
</evidence>
<proteinExistence type="predicted"/>
<gene>
    <name evidence="2" type="ordered locus">Mboo_1180</name>
</gene>
<dbReference type="EMBL" id="CP000780">
    <property type="protein sequence ID" value="ABS55698.1"/>
    <property type="molecule type" value="Genomic_DNA"/>
</dbReference>
<evidence type="ECO:0008006" key="4">
    <source>
        <dbReference type="Google" id="ProtNLM"/>
    </source>
</evidence>
<accession>A7I7I7</accession>
<keyword evidence="1" id="KW-0472">Membrane</keyword>
<name>A7I7I7_METB6</name>
<evidence type="ECO:0000313" key="3">
    <source>
        <dbReference type="Proteomes" id="UP000002408"/>
    </source>
</evidence>
<dbReference type="GeneID" id="5410785"/>
<feature type="transmembrane region" description="Helical" evidence="1">
    <location>
        <begin position="12"/>
        <end position="29"/>
    </location>
</feature>
<dbReference type="KEGG" id="mbn:Mboo_1180"/>
<organism evidence="2 3">
    <name type="scientific">Methanoregula boonei (strain DSM 21154 / JCM 14090 / 6A8)</name>
    <dbReference type="NCBI Taxonomy" id="456442"/>
    <lineage>
        <taxon>Archaea</taxon>
        <taxon>Methanobacteriati</taxon>
        <taxon>Methanobacteriota</taxon>
        <taxon>Stenosarchaea group</taxon>
        <taxon>Methanomicrobia</taxon>
        <taxon>Methanomicrobiales</taxon>
        <taxon>Methanoregulaceae</taxon>
        <taxon>Methanoregula</taxon>
    </lineage>
</organism>
<reference evidence="3" key="1">
    <citation type="journal article" date="2015" name="Microbiology">
        <title>Genome of Methanoregula boonei 6A8 reveals adaptations to oligotrophic peatland environments.</title>
        <authorList>
            <person name="Braeuer S."/>
            <person name="Cadillo-Quiroz H."/>
            <person name="Kyrpides N."/>
            <person name="Woyke T."/>
            <person name="Goodwin L."/>
            <person name="Detter C."/>
            <person name="Podell S."/>
            <person name="Yavitt J.B."/>
            <person name="Zinder S.H."/>
        </authorList>
    </citation>
    <scope>NUCLEOTIDE SEQUENCE [LARGE SCALE GENOMIC DNA]</scope>
    <source>
        <strain evidence="3">DSM 21154 / JCM 14090 / 6A8</strain>
    </source>
</reference>
<dbReference type="OrthoDB" id="119653at2157"/>
<sequence precursor="true">MNVRIGKASGVALIMIVIMIIPVAASVSFTSSRPLTLAKGDHFTINGTGADNGTVAIWIVGKNYFAVDTVNPSSDGTFSYTLDPAVTRNFSSGQYAFIVQDPGANRKFEIEPNVSGNGSITIMDQGKTCADIGPAGDFTTSVSSKVDSIVSASNRSGVDDSFAPYFFIVEEPVIDFDGANASVLENRDSGTPITFSGTTNVGTENLLNVVIFHNISNQTMQPVYSTTTAVHSGTDSNTWSFAVSPGTFPTGDYFVTVGWQKSNITGTGTAEFRVVGSNTTGASGTPVLFFSIAGILAIISLVWVGVSKRKNK</sequence>
<dbReference type="HOGENOM" id="CLU_074999_0_0_2"/>
<feature type="transmembrane region" description="Helical" evidence="1">
    <location>
        <begin position="287"/>
        <end position="306"/>
    </location>
</feature>
<dbReference type="AlphaFoldDB" id="A7I7I7"/>
<dbReference type="RefSeq" id="WP_012106726.1">
    <property type="nucleotide sequence ID" value="NC_009712.1"/>
</dbReference>